<comment type="subcellular location">
    <subcellularLocation>
        <location evidence="1">Membrane</location>
        <topology evidence="1">Multi-pass membrane protein</topology>
    </subcellularLocation>
</comment>
<organism evidence="9 10">
    <name type="scientific">Paenibacillus shirakamiensis</name>
    <dbReference type="NCBI Taxonomy" id="1265935"/>
    <lineage>
        <taxon>Bacteria</taxon>
        <taxon>Bacillati</taxon>
        <taxon>Bacillota</taxon>
        <taxon>Bacilli</taxon>
        <taxon>Bacillales</taxon>
        <taxon>Paenibacillaceae</taxon>
        <taxon>Paenibacillus</taxon>
    </lineage>
</organism>
<evidence type="ECO:0000256" key="1">
    <source>
        <dbReference type="ARBA" id="ARBA00004141"/>
    </source>
</evidence>
<keyword evidence="5 8" id="KW-0812">Transmembrane</keyword>
<feature type="transmembrane region" description="Helical" evidence="8">
    <location>
        <begin position="73"/>
        <end position="93"/>
    </location>
</feature>
<dbReference type="PANTHER" id="PTHR34975:SF2">
    <property type="entry name" value="SPORE GERMINATION PROTEIN A2"/>
    <property type="match status" value="1"/>
</dbReference>
<dbReference type="NCBIfam" id="TIGR00912">
    <property type="entry name" value="2A0309"/>
    <property type="match status" value="1"/>
</dbReference>
<name>A0ABS4JLN6_9BACL</name>
<feature type="transmembrane region" description="Helical" evidence="8">
    <location>
        <begin position="336"/>
        <end position="357"/>
    </location>
</feature>
<keyword evidence="3" id="KW-0813">Transport</keyword>
<evidence type="ECO:0000256" key="7">
    <source>
        <dbReference type="ARBA" id="ARBA00023136"/>
    </source>
</evidence>
<keyword evidence="4" id="KW-0309">Germination</keyword>
<feature type="transmembrane region" description="Helical" evidence="8">
    <location>
        <begin position="269"/>
        <end position="293"/>
    </location>
</feature>
<dbReference type="Proteomes" id="UP001519288">
    <property type="component" value="Unassembled WGS sequence"/>
</dbReference>
<evidence type="ECO:0000256" key="3">
    <source>
        <dbReference type="ARBA" id="ARBA00022448"/>
    </source>
</evidence>
<evidence type="ECO:0000313" key="10">
    <source>
        <dbReference type="Proteomes" id="UP001519288"/>
    </source>
</evidence>
<keyword evidence="6 8" id="KW-1133">Transmembrane helix</keyword>
<evidence type="ECO:0000256" key="5">
    <source>
        <dbReference type="ARBA" id="ARBA00022692"/>
    </source>
</evidence>
<proteinExistence type="inferred from homology"/>
<feature type="transmembrane region" description="Helical" evidence="8">
    <location>
        <begin position="12"/>
        <end position="30"/>
    </location>
</feature>
<gene>
    <name evidence="9" type="ORF">J2Z69_002937</name>
</gene>
<comment type="caution">
    <text evidence="9">The sequence shown here is derived from an EMBL/GenBank/DDBJ whole genome shotgun (WGS) entry which is preliminary data.</text>
</comment>
<dbReference type="InterPro" id="IPR004761">
    <property type="entry name" value="Spore_GerAB"/>
</dbReference>
<keyword evidence="10" id="KW-1185">Reference proteome</keyword>
<evidence type="ECO:0000256" key="8">
    <source>
        <dbReference type="SAM" id="Phobius"/>
    </source>
</evidence>
<feature type="transmembrane region" description="Helical" evidence="8">
    <location>
        <begin position="219"/>
        <end position="241"/>
    </location>
</feature>
<protein>
    <submittedName>
        <fullName evidence="9">Spore germination protein KB</fullName>
    </submittedName>
</protein>
<dbReference type="Pfam" id="PF03845">
    <property type="entry name" value="Spore_permease"/>
    <property type="match status" value="1"/>
</dbReference>
<evidence type="ECO:0000256" key="6">
    <source>
        <dbReference type="ARBA" id="ARBA00022989"/>
    </source>
</evidence>
<sequence>MEKIKCSPYQFFSLMILFQFGTALVVNLGLTAGRDAWMAILLGTVFGLFIFWGFSYLYRLFPEMLPTDYNKILLGKVAGTIVSMLYMVFFIYVASRDLRDGGTLILSSTLRQTPLSVVNALMILSVAYVLHKGIEVLARTALLFMVLELIIGLFTLSLLVFSDIIHWERLLPMLEDGFGPVWKAVIQQDYAFPFGEVVCFASILPFLSHGKLGIKAGYLSILIAGLVLSFISSINIAVLGVDMASRAPLPLMTTISKASITEFIQRNDILVVMTLIIGDFFKVAIYFFAALIGTSSLSGIPYRKLIYPVALIIWGLSLVVAQSMPEHLEEGSKVLYTASPVFFVVFPLLLFVAGWIYSKRNRGKPQEEESAGD</sequence>
<reference evidence="9 10" key="1">
    <citation type="submission" date="2021-03" db="EMBL/GenBank/DDBJ databases">
        <title>Genomic Encyclopedia of Type Strains, Phase IV (KMG-IV): sequencing the most valuable type-strain genomes for metagenomic binning, comparative biology and taxonomic classification.</title>
        <authorList>
            <person name="Goeker M."/>
        </authorList>
    </citation>
    <scope>NUCLEOTIDE SEQUENCE [LARGE SCALE GENOMIC DNA]</scope>
    <source>
        <strain evidence="9 10">DSM 26806</strain>
    </source>
</reference>
<evidence type="ECO:0000256" key="2">
    <source>
        <dbReference type="ARBA" id="ARBA00007998"/>
    </source>
</evidence>
<dbReference type="EMBL" id="JAGGLD010000005">
    <property type="protein sequence ID" value="MBP2001881.1"/>
    <property type="molecule type" value="Genomic_DNA"/>
</dbReference>
<evidence type="ECO:0000256" key="4">
    <source>
        <dbReference type="ARBA" id="ARBA00022544"/>
    </source>
</evidence>
<feature type="transmembrane region" description="Helical" evidence="8">
    <location>
        <begin position="113"/>
        <end position="130"/>
    </location>
</feature>
<accession>A0ABS4JLN6</accession>
<feature type="transmembrane region" description="Helical" evidence="8">
    <location>
        <begin position="305"/>
        <end position="324"/>
    </location>
</feature>
<dbReference type="PANTHER" id="PTHR34975">
    <property type="entry name" value="SPORE GERMINATION PROTEIN A2"/>
    <property type="match status" value="1"/>
</dbReference>
<keyword evidence="7 8" id="KW-0472">Membrane</keyword>
<dbReference type="RefSeq" id="WP_209863990.1">
    <property type="nucleotide sequence ID" value="NZ_JAGGLD010000005.1"/>
</dbReference>
<feature type="transmembrane region" description="Helical" evidence="8">
    <location>
        <begin position="190"/>
        <end position="207"/>
    </location>
</feature>
<comment type="similarity">
    <text evidence="2">Belongs to the amino acid-polyamine-organocation (APC) superfamily. Spore germination protein (SGP) (TC 2.A.3.9) family.</text>
</comment>
<feature type="transmembrane region" description="Helical" evidence="8">
    <location>
        <begin position="142"/>
        <end position="165"/>
    </location>
</feature>
<evidence type="ECO:0000313" key="9">
    <source>
        <dbReference type="EMBL" id="MBP2001881.1"/>
    </source>
</evidence>
<feature type="transmembrane region" description="Helical" evidence="8">
    <location>
        <begin position="36"/>
        <end position="61"/>
    </location>
</feature>